<dbReference type="Gene3D" id="3.40.50.720">
    <property type="entry name" value="NAD(P)-binding Rossmann-like Domain"/>
    <property type="match status" value="2"/>
</dbReference>
<feature type="domain" description="D-isomer specific 2-hydroxyacid dehydrogenase catalytic" evidence="4">
    <location>
        <begin position="30"/>
        <end position="309"/>
    </location>
</feature>
<dbReference type="InterPro" id="IPR006139">
    <property type="entry name" value="D-isomer_2_OHA_DH_cat_dom"/>
</dbReference>
<evidence type="ECO:0000259" key="5">
    <source>
        <dbReference type="Pfam" id="PF02826"/>
    </source>
</evidence>
<accession>A0ABM6F584</accession>
<dbReference type="PANTHER" id="PTHR10996">
    <property type="entry name" value="2-HYDROXYACID DEHYDROGENASE-RELATED"/>
    <property type="match status" value="1"/>
</dbReference>
<organism evidence="6 7">
    <name type="scientific">Cupriavidus malaysiensis</name>
    <dbReference type="NCBI Taxonomy" id="367825"/>
    <lineage>
        <taxon>Bacteria</taxon>
        <taxon>Pseudomonadati</taxon>
        <taxon>Pseudomonadota</taxon>
        <taxon>Betaproteobacteria</taxon>
        <taxon>Burkholderiales</taxon>
        <taxon>Burkholderiaceae</taxon>
        <taxon>Cupriavidus</taxon>
    </lineage>
</organism>
<evidence type="ECO:0000256" key="1">
    <source>
        <dbReference type="ARBA" id="ARBA00023002"/>
    </source>
</evidence>
<dbReference type="Proteomes" id="UP000177515">
    <property type="component" value="Chromosome 1"/>
</dbReference>
<dbReference type="PROSITE" id="PS00065">
    <property type="entry name" value="D_2_HYDROXYACID_DH_1"/>
    <property type="match status" value="1"/>
</dbReference>
<dbReference type="InterPro" id="IPR006140">
    <property type="entry name" value="D-isomer_DH_NAD-bd"/>
</dbReference>
<keyword evidence="2" id="KW-0520">NAD</keyword>
<sequence>MKPRLLQHGRLPDALEARLAAQYDVHPFWQERDPAAFLAAHGHEFVALTTRAAHGADAGLIGALPALRVISSFGVGLDKIDLEAARARGIAVGFTPDVLNDCVADAAFALLMDVARGISAADRFVRRGDWPRAAFPLSTRVSGKRLGIVGMGRIGKVIARRSQGFDMEVRYHTRGPADGVPYAHEPSLEALARWSDFLVIATAGGPQTRGLVSASVIEALGPQGFLINIARGSVVDEEALVRALAAGRLGGAGLDVFAHEPEVPDALLGLDNVVLLPHIASNTRETRQAMADLVERNLAHFFQHGKVREAAI</sequence>
<dbReference type="SUPFAM" id="SSF51735">
    <property type="entry name" value="NAD(P)-binding Rossmann-fold domains"/>
    <property type="match status" value="1"/>
</dbReference>
<dbReference type="CDD" id="cd12156">
    <property type="entry name" value="HPPR"/>
    <property type="match status" value="1"/>
</dbReference>
<keyword evidence="7" id="KW-1185">Reference proteome</keyword>
<evidence type="ECO:0000256" key="3">
    <source>
        <dbReference type="RuleBase" id="RU003719"/>
    </source>
</evidence>
<gene>
    <name evidence="6" type="ORF">BKK80_13240</name>
</gene>
<dbReference type="EMBL" id="CP017754">
    <property type="protein sequence ID" value="AOZ06668.1"/>
    <property type="molecule type" value="Genomic_DNA"/>
</dbReference>
<dbReference type="InterPro" id="IPR029752">
    <property type="entry name" value="D-isomer_DH_CS1"/>
</dbReference>
<feature type="domain" description="D-isomer specific 2-hydroxyacid dehydrogenase NAD-binding" evidence="5">
    <location>
        <begin position="108"/>
        <end position="280"/>
    </location>
</feature>
<dbReference type="RefSeq" id="WP_071013571.1">
    <property type="nucleotide sequence ID" value="NZ_CP017754.1"/>
</dbReference>
<keyword evidence="1 3" id="KW-0560">Oxidoreductase</keyword>
<evidence type="ECO:0000256" key="2">
    <source>
        <dbReference type="ARBA" id="ARBA00023027"/>
    </source>
</evidence>
<evidence type="ECO:0000313" key="6">
    <source>
        <dbReference type="EMBL" id="AOZ06668.1"/>
    </source>
</evidence>
<reference evidence="6 7" key="1">
    <citation type="submission" date="2016-10" db="EMBL/GenBank/DDBJ databases">
        <title>Complete genome sequences of three Cupriavidus strains isolated from various Malaysian environments.</title>
        <authorList>
            <person name="Abdullah A.A.-A."/>
            <person name="Shafie N.A.H."/>
            <person name="Lau N.S."/>
        </authorList>
    </citation>
    <scope>NUCLEOTIDE SEQUENCE [LARGE SCALE GENOMIC DNA]</scope>
    <source>
        <strain evidence="6 7">USMAA1020</strain>
    </source>
</reference>
<evidence type="ECO:0000259" key="4">
    <source>
        <dbReference type="Pfam" id="PF00389"/>
    </source>
</evidence>
<dbReference type="SUPFAM" id="SSF52283">
    <property type="entry name" value="Formate/glycerate dehydrogenase catalytic domain-like"/>
    <property type="match status" value="1"/>
</dbReference>
<dbReference type="InterPro" id="IPR036291">
    <property type="entry name" value="NAD(P)-bd_dom_sf"/>
</dbReference>
<dbReference type="InterPro" id="IPR050223">
    <property type="entry name" value="D-isomer_2-hydroxyacid_DH"/>
</dbReference>
<comment type="similarity">
    <text evidence="3">Belongs to the D-isomer specific 2-hydroxyacid dehydrogenase family.</text>
</comment>
<dbReference type="PANTHER" id="PTHR10996:SF178">
    <property type="entry name" value="2-HYDROXYACID DEHYDROGENASE YGL185C-RELATED"/>
    <property type="match status" value="1"/>
</dbReference>
<name>A0ABM6F584_9BURK</name>
<dbReference type="Pfam" id="PF00389">
    <property type="entry name" value="2-Hacid_dh"/>
    <property type="match status" value="1"/>
</dbReference>
<evidence type="ECO:0000313" key="7">
    <source>
        <dbReference type="Proteomes" id="UP000177515"/>
    </source>
</evidence>
<dbReference type="Pfam" id="PF02826">
    <property type="entry name" value="2-Hacid_dh_C"/>
    <property type="match status" value="1"/>
</dbReference>
<protein>
    <submittedName>
        <fullName evidence="6">Hydroxyacid dehydrogenase</fullName>
    </submittedName>
</protein>
<proteinExistence type="inferred from homology"/>